<evidence type="ECO:0000313" key="2">
    <source>
        <dbReference type="EMBL" id="MFD1779345.1"/>
    </source>
</evidence>
<keyword evidence="1" id="KW-0812">Transmembrane</keyword>
<keyword evidence="1" id="KW-0472">Membrane</keyword>
<dbReference type="InterPro" id="IPR049576">
    <property type="entry name" value="HDC-like"/>
</dbReference>
<sequence>MSQMLAFVLLLIILFIGDFISIKTKAWIPSVFVCAVLFLIGYWTFFPQDIVALAGIPSVVATMLMYLLIVNMGTLLSLKELMAQWKTILIALSGILGIIAILFGVGTLIFGVQTVIVAIPPLVGGLVSALIMSEGAANAGLTSLSVFAIVIYVMQGFAGYPITSIVLKKEGKKLLQQYRNGQLSKVEEVKAEVAATSETVPKVKWIDKIPERYNTEYFKFLRLAVVGYLAYLASTLLAPVVNVNALVLCLLFGVIGKSVGFLETHSLQKANGFGLAIMGLMLFIFDGLKHATPNMMLEILTPLIGCIVLGVIGMYIFSFIAGKLLKVSKHMAFAVSLTALYGFPADYIITNEVINSLTKDEEEREVLTSHMLPPMLVGGFITVTIVSVILAGTFVSFL</sequence>
<name>A0ABW4MSK7_9BACI</name>
<feature type="transmembrane region" description="Helical" evidence="1">
    <location>
        <begin position="50"/>
        <end position="69"/>
    </location>
</feature>
<evidence type="ECO:0000313" key="3">
    <source>
        <dbReference type="Proteomes" id="UP001597227"/>
    </source>
</evidence>
<feature type="transmembrane region" description="Helical" evidence="1">
    <location>
        <begin position="89"/>
        <end position="110"/>
    </location>
</feature>
<feature type="transmembrane region" description="Helical" evidence="1">
    <location>
        <begin position="270"/>
        <end position="288"/>
    </location>
</feature>
<organism evidence="2 3">
    <name type="scientific">Fredinandcohnia salidurans</name>
    <dbReference type="NCBI Taxonomy" id="2595041"/>
    <lineage>
        <taxon>Bacteria</taxon>
        <taxon>Bacillati</taxon>
        <taxon>Bacillota</taxon>
        <taxon>Bacilli</taxon>
        <taxon>Bacillales</taxon>
        <taxon>Bacillaceae</taxon>
        <taxon>Fredinandcohnia</taxon>
    </lineage>
</organism>
<dbReference type="Proteomes" id="UP001597227">
    <property type="component" value="Unassembled WGS sequence"/>
</dbReference>
<keyword evidence="1" id="KW-1133">Transmembrane helix</keyword>
<dbReference type="EMBL" id="JBHUEK010000018">
    <property type="protein sequence ID" value="MFD1779345.1"/>
    <property type="molecule type" value="Genomic_DNA"/>
</dbReference>
<keyword evidence="3" id="KW-1185">Reference proteome</keyword>
<proteinExistence type="predicted"/>
<protein>
    <recommendedName>
        <fullName evidence="4">Na+/glutamate symporter</fullName>
    </recommendedName>
</protein>
<feature type="transmembrane region" description="Helical" evidence="1">
    <location>
        <begin position="300"/>
        <end position="320"/>
    </location>
</feature>
<gene>
    <name evidence="2" type="ORF">ACFSFW_11755</name>
</gene>
<comment type="caution">
    <text evidence="2">The sequence shown here is derived from an EMBL/GenBank/DDBJ whole genome shotgun (WGS) entry which is preliminary data.</text>
</comment>
<reference evidence="3" key="1">
    <citation type="journal article" date="2019" name="Int. J. Syst. Evol. Microbiol.">
        <title>The Global Catalogue of Microorganisms (GCM) 10K type strain sequencing project: providing services to taxonomists for standard genome sequencing and annotation.</title>
        <authorList>
            <consortium name="The Broad Institute Genomics Platform"/>
            <consortium name="The Broad Institute Genome Sequencing Center for Infectious Disease"/>
            <person name="Wu L."/>
            <person name="Ma J."/>
        </authorList>
    </citation>
    <scope>NUCLEOTIDE SEQUENCE [LARGE SCALE GENOMIC DNA]</scope>
    <source>
        <strain evidence="3">CCUG 15531</strain>
    </source>
</reference>
<feature type="transmembrane region" description="Helical" evidence="1">
    <location>
        <begin position="27"/>
        <end position="45"/>
    </location>
</feature>
<feature type="transmembrane region" description="Helical" evidence="1">
    <location>
        <begin position="144"/>
        <end position="167"/>
    </location>
</feature>
<evidence type="ECO:0000256" key="1">
    <source>
        <dbReference type="SAM" id="Phobius"/>
    </source>
</evidence>
<dbReference type="RefSeq" id="WP_388038398.1">
    <property type="nucleotide sequence ID" value="NZ_JBHUEK010000018.1"/>
</dbReference>
<accession>A0ABW4MSK7</accession>
<feature type="transmembrane region" description="Helical" evidence="1">
    <location>
        <begin position="375"/>
        <end position="397"/>
    </location>
</feature>
<evidence type="ECO:0008006" key="4">
    <source>
        <dbReference type="Google" id="ProtNLM"/>
    </source>
</evidence>
<dbReference type="CDD" id="cd21416">
    <property type="entry name" value="HDC_protein"/>
    <property type="match status" value="1"/>
</dbReference>
<feature type="transmembrane region" description="Helical" evidence="1">
    <location>
        <begin position="115"/>
        <end position="132"/>
    </location>
</feature>
<feature type="transmembrane region" description="Helical" evidence="1">
    <location>
        <begin position="220"/>
        <end position="239"/>
    </location>
</feature>